<dbReference type="AlphaFoldDB" id="A0A401TP83"/>
<feature type="non-terminal residue" evidence="2">
    <location>
        <position position="215"/>
    </location>
</feature>
<feature type="region of interest" description="Disordered" evidence="1">
    <location>
        <begin position="1"/>
        <end position="41"/>
    </location>
</feature>
<evidence type="ECO:0000313" key="3">
    <source>
        <dbReference type="Proteomes" id="UP000287033"/>
    </source>
</evidence>
<reference evidence="2 3" key="1">
    <citation type="journal article" date="2018" name="Nat. Ecol. Evol.">
        <title>Shark genomes provide insights into elasmobranch evolution and the origin of vertebrates.</title>
        <authorList>
            <person name="Hara Y"/>
            <person name="Yamaguchi K"/>
            <person name="Onimaru K"/>
            <person name="Kadota M"/>
            <person name="Koyanagi M"/>
            <person name="Keeley SD"/>
            <person name="Tatsumi K"/>
            <person name="Tanaka K"/>
            <person name="Motone F"/>
            <person name="Kageyama Y"/>
            <person name="Nozu R"/>
            <person name="Adachi N"/>
            <person name="Nishimura O"/>
            <person name="Nakagawa R"/>
            <person name="Tanegashima C"/>
            <person name="Kiyatake I"/>
            <person name="Matsumoto R"/>
            <person name="Murakumo K"/>
            <person name="Nishida K"/>
            <person name="Terakita A"/>
            <person name="Kuratani S"/>
            <person name="Sato K"/>
            <person name="Hyodo S Kuraku.S."/>
        </authorList>
    </citation>
    <scope>NUCLEOTIDE SEQUENCE [LARGE SCALE GENOMIC DNA]</scope>
</reference>
<proteinExistence type="predicted"/>
<keyword evidence="3" id="KW-1185">Reference proteome</keyword>
<comment type="caution">
    <text evidence="2">The sequence shown here is derived from an EMBL/GenBank/DDBJ whole genome shotgun (WGS) entry which is preliminary data.</text>
</comment>
<protein>
    <submittedName>
        <fullName evidence="2">Uncharacterized protein</fullName>
    </submittedName>
</protein>
<dbReference type="Proteomes" id="UP000287033">
    <property type="component" value="Unassembled WGS sequence"/>
</dbReference>
<feature type="region of interest" description="Disordered" evidence="1">
    <location>
        <begin position="70"/>
        <end position="96"/>
    </location>
</feature>
<dbReference type="EMBL" id="BEZZ01139653">
    <property type="protein sequence ID" value="GCC44490.1"/>
    <property type="molecule type" value="Genomic_DNA"/>
</dbReference>
<name>A0A401TP83_CHIPU</name>
<organism evidence="2 3">
    <name type="scientific">Chiloscyllium punctatum</name>
    <name type="common">Brownbanded bambooshark</name>
    <name type="synonym">Hemiscyllium punctatum</name>
    <dbReference type="NCBI Taxonomy" id="137246"/>
    <lineage>
        <taxon>Eukaryota</taxon>
        <taxon>Metazoa</taxon>
        <taxon>Chordata</taxon>
        <taxon>Craniata</taxon>
        <taxon>Vertebrata</taxon>
        <taxon>Chondrichthyes</taxon>
        <taxon>Elasmobranchii</taxon>
        <taxon>Galeomorphii</taxon>
        <taxon>Galeoidea</taxon>
        <taxon>Orectolobiformes</taxon>
        <taxon>Hemiscylliidae</taxon>
        <taxon>Chiloscyllium</taxon>
    </lineage>
</organism>
<sequence>MRIAASEGAEPDRGQPLLRARQRISARRTADLEPDRDIVDRGLPRKQRVGLEQVAGVTVQAVQRLVEDPRRSCGRFQQPRSDVEQRRLPASGRADNGDELAMINRKIGLLDRGINPPIRQPKRHRRTVKCDRRRLRHCHDSSPNFPKWLSGSGSQVQRRKMAQEALRGPRSRGFQADEVAHCATGLPVAPTSSRLRSKATDREMIDADRSGRRRR</sequence>
<feature type="compositionally biased region" description="Basic and acidic residues" evidence="1">
    <location>
        <begin position="198"/>
        <end position="215"/>
    </location>
</feature>
<dbReference type="AntiFam" id="ANF00095">
    <property type="entry name" value="Shadow ORF (opposite ABC transporters)"/>
</dbReference>
<accession>A0A401TP83</accession>
<feature type="region of interest" description="Disordered" evidence="1">
    <location>
        <begin position="185"/>
        <end position="215"/>
    </location>
</feature>
<evidence type="ECO:0000256" key="1">
    <source>
        <dbReference type="SAM" id="MobiDB-lite"/>
    </source>
</evidence>
<evidence type="ECO:0000313" key="2">
    <source>
        <dbReference type="EMBL" id="GCC44490.1"/>
    </source>
</evidence>
<feature type="compositionally biased region" description="Basic and acidic residues" evidence="1">
    <location>
        <begin position="28"/>
        <end position="41"/>
    </location>
</feature>
<gene>
    <name evidence="2" type="ORF">chiPu_0028770</name>
</gene>